<name>A0A2L0F6H6_SORCE</name>
<reference evidence="1 2" key="1">
    <citation type="submission" date="2015-09" db="EMBL/GenBank/DDBJ databases">
        <title>Sorangium comparison.</title>
        <authorList>
            <person name="Zaburannyi N."/>
            <person name="Bunk B."/>
            <person name="Overmann J."/>
            <person name="Mueller R."/>
        </authorList>
    </citation>
    <scope>NUCLEOTIDE SEQUENCE [LARGE SCALE GENOMIC DNA]</scope>
    <source>
        <strain evidence="1 2">So ce26</strain>
    </source>
</reference>
<dbReference type="AlphaFoldDB" id="A0A2L0F6H6"/>
<evidence type="ECO:0000313" key="1">
    <source>
        <dbReference type="EMBL" id="AUX47176.1"/>
    </source>
</evidence>
<evidence type="ECO:0000313" key="2">
    <source>
        <dbReference type="Proteomes" id="UP000238348"/>
    </source>
</evidence>
<dbReference type="Proteomes" id="UP000238348">
    <property type="component" value="Chromosome"/>
</dbReference>
<proteinExistence type="predicted"/>
<gene>
    <name evidence="1" type="ORF">SOCE26_086880</name>
</gene>
<sequence>MSEPTWKKLVDQLQREGHKSPYLDRLRQRVPTSGVSDVAGEILREMASALGRAEDKINAALLELELRGKSLDELAQHKGVDPSERAVKVADFNRQREVAAQALWELRVHREALGFRRNDDLAALYPIPPKRV</sequence>
<organism evidence="1 2">
    <name type="scientific">Sorangium cellulosum</name>
    <name type="common">Polyangium cellulosum</name>
    <dbReference type="NCBI Taxonomy" id="56"/>
    <lineage>
        <taxon>Bacteria</taxon>
        <taxon>Pseudomonadati</taxon>
        <taxon>Myxococcota</taxon>
        <taxon>Polyangia</taxon>
        <taxon>Polyangiales</taxon>
        <taxon>Polyangiaceae</taxon>
        <taxon>Sorangium</taxon>
    </lineage>
</organism>
<dbReference type="EMBL" id="CP012673">
    <property type="protein sequence ID" value="AUX47176.1"/>
    <property type="molecule type" value="Genomic_DNA"/>
</dbReference>
<dbReference type="RefSeq" id="WP_234022968.1">
    <property type="nucleotide sequence ID" value="NZ_CP012673.1"/>
</dbReference>
<protein>
    <submittedName>
        <fullName evidence="1">Uncharacterized protein</fullName>
    </submittedName>
</protein>
<accession>A0A2L0F6H6</accession>